<dbReference type="OrthoDB" id="10025998at2759"/>
<keyword evidence="3" id="KW-1185">Reference proteome</keyword>
<dbReference type="EMBL" id="CAJVRL010000041">
    <property type="protein sequence ID" value="CAG8951337.1"/>
    <property type="molecule type" value="Genomic_DNA"/>
</dbReference>
<evidence type="ECO:0000313" key="3">
    <source>
        <dbReference type="Proteomes" id="UP000696280"/>
    </source>
</evidence>
<evidence type="ECO:0000313" key="2">
    <source>
        <dbReference type="EMBL" id="CAG8951337.1"/>
    </source>
</evidence>
<dbReference type="Pfam" id="PF18922">
    <property type="entry name" value="DUF5672"/>
    <property type="match status" value="1"/>
</dbReference>
<name>A0A9N9PRC1_9HELO</name>
<proteinExistence type="predicted"/>
<comment type="caution">
    <text evidence="2">The sequence shown here is derived from an EMBL/GenBank/DDBJ whole genome shotgun (WGS) entry which is preliminary data.</text>
</comment>
<organism evidence="2 3">
    <name type="scientific">Hymenoscyphus fraxineus</name>
    <dbReference type="NCBI Taxonomy" id="746836"/>
    <lineage>
        <taxon>Eukaryota</taxon>
        <taxon>Fungi</taxon>
        <taxon>Dikarya</taxon>
        <taxon>Ascomycota</taxon>
        <taxon>Pezizomycotina</taxon>
        <taxon>Leotiomycetes</taxon>
        <taxon>Helotiales</taxon>
        <taxon>Helotiaceae</taxon>
        <taxon>Hymenoscyphus</taxon>
    </lineage>
</organism>
<dbReference type="Proteomes" id="UP000696280">
    <property type="component" value="Unassembled WGS sequence"/>
</dbReference>
<accession>A0A9N9PRC1</accession>
<reference evidence="2" key="1">
    <citation type="submission" date="2021-07" db="EMBL/GenBank/DDBJ databases">
        <authorList>
            <person name="Durling M."/>
        </authorList>
    </citation>
    <scope>NUCLEOTIDE SEQUENCE</scope>
</reference>
<evidence type="ECO:0000259" key="1">
    <source>
        <dbReference type="Pfam" id="PF18922"/>
    </source>
</evidence>
<gene>
    <name evidence="2" type="ORF">HYFRA_00008087</name>
</gene>
<sequence>MRPSTLGSIQLRKCILPTLWLLLMIWFFKTILSRSAQGHSKFSLSTSNSSFSRHTLNDFYTSLTHTTPEADPQAKDELLTVNVSTSNKAAVIVETRRSGGIVPLVLHFSAVLGPDWPVIIYTSSENFGSFSTSAALLRYQRAGRVVVRPLAEGVYFPSWDSVSDFLTTPWLWRDLAPAEHILIFQTDSVLCANSVRKVDDFLEYDIIGAPILPKFGVGFNGGLSLRKRSTTLRVLDEWEWAANPKPHPEDQWYFARMQDLKEREVDLGIEDGISLPSVEIARTFAVETIDYPHPLGLHQPTRFLSEHMMSLDEWCPEYRLATTDHIS</sequence>
<dbReference type="AlphaFoldDB" id="A0A9N9PRC1"/>
<protein>
    <recommendedName>
        <fullName evidence="1">DUF5672 domain-containing protein</fullName>
    </recommendedName>
</protein>
<dbReference type="InterPro" id="IPR043729">
    <property type="entry name" value="DUF5672"/>
</dbReference>
<feature type="domain" description="DUF5672" evidence="1">
    <location>
        <begin position="151"/>
        <end position="298"/>
    </location>
</feature>